<evidence type="ECO:0000313" key="2">
    <source>
        <dbReference type="EMBL" id="TDO23266.1"/>
    </source>
</evidence>
<dbReference type="EMBL" id="SNWM01000002">
    <property type="protein sequence ID" value="TDO23266.1"/>
    <property type="molecule type" value="Genomic_DNA"/>
</dbReference>
<dbReference type="CDD" id="cd00146">
    <property type="entry name" value="PKD"/>
    <property type="match status" value="1"/>
</dbReference>
<dbReference type="Pfam" id="PF18911">
    <property type="entry name" value="PKD_4"/>
    <property type="match status" value="1"/>
</dbReference>
<dbReference type="InterPro" id="IPR000601">
    <property type="entry name" value="PKD_dom"/>
</dbReference>
<sequence>MLIFIVCGFLACKKDSPEVKAEFRVKKTSFYLLEQVEFMNVSAQGVYLWDFGDKQTSTDVSPVHTYTKPGTYNVSLTLNGQVTEVKTIVVYASISSYVVVNNTGFDGLEVTAYYSDINGRIADSVKLGTLAALAKSDTVFTAATLIKLGGVQMGKRTSTEYPLLRNTNNVLSMQ</sequence>
<dbReference type="AlphaFoldDB" id="A0A4R6IMN2"/>
<dbReference type="SMART" id="SM00089">
    <property type="entry name" value="PKD"/>
    <property type="match status" value="1"/>
</dbReference>
<keyword evidence="3" id="KW-1185">Reference proteome</keyword>
<dbReference type="InterPro" id="IPR013783">
    <property type="entry name" value="Ig-like_fold"/>
</dbReference>
<organism evidence="2 3">
    <name type="scientific">Pedobacter duraquae</name>
    <dbReference type="NCBI Taxonomy" id="425511"/>
    <lineage>
        <taxon>Bacteria</taxon>
        <taxon>Pseudomonadati</taxon>
        <taxon>Bacteroidota</taxon>
        <taxon>Sphingobacteriia</taxon>
        <taxon>Sphingobacteriales</taxon>
        <taxon>Sphingobacteriaceae</taxon>
        <taxon>Pedobacter</taxon>
    </lineage>
</organism>
<dbReference type="SUPFAM" id="SSF49299">
    <property type="entry name" value="PKD domain"/>
    <property type="match status" value="1"/>
</dbReference>
<dbReference type="PROSITE" id="PS50093">
    <property type="entry name" value="PKD"/>
    <property type="match status" value="1"/>
</dbReference>
<dbReference type="Gene3D" id="2.60.40.10">
    <property type="entry name" value="Immunoglobulins"/>
    <property type="match status" value="1"/>
</dbReference>
<comment type="caution">
    <text evidence="2">The sequence shown here is derived from an EMBL/GenBank/DDBJ whole genome shotgun (WGS) entry which is preliminary data.</text>
</comment>
<protein>
    <submittedName>
        <fullName evidence="2">PKD domain-containing protein</fullName>
    </submittedName>
</protein>
<gene>
    <name evidence="2" type="ORF">CLV32_2255</name>
</gene>
<dbReference type="InterPro" id="IPR022409">
    <property type="entry name" value="PKD/Chitinase_dom"/>
</dbReference>
<accession>A0A4R6IMN2</accession>
<evidence type="ECO:0000313" key="3">
    <source>
        <dbReference type="Proteomes" id="UP000295499"/>
    </source>
</evidence>
<name>A0A4R6IMN2_9SPHI</name>
<evidence type="ECO:0000259" key="1">
    <source>
        <dbReference type="PROSITE" id="PS50093"/>
    </source>
</evidence>
<feature type="domain" description="PKD" evidence="1">
    <location>
        <begin position="47"/>
        <end position="82"/>
    </location>
</feature>
<reference evidence="2 3" key="1">
    <citation type="submission" date="2019-03" db="EMBL/GenBank/DDBJ databases">
        <title>Genomic Encyclopedia of Archaeal and Bacterial Type Strains, Phase II (KMG-II): from individual species to whole genera.</title>
        <authorList>
            <person name="Goeker M."/>
        </authorList>
    </citation>
    <scope>NUCLEOTIDE SEQUENCE [LARGE SCALE GENOMIC DNA]</scope>
    <source>
        <strain evidence="2 3">DSM 19034</strain>
    </source>
</reference>
<dbReference type="InterPro" id="IPR035986">
    <property type="entry name" value="PKD_dom_sf"/>
</dbReference>
<dbReference type="Proteomes" id="UP000295499">
    <property type="component" value="Unassembled WGS sequence"/>
</dbReference>
<proteinExistence type="predicted"/>